<reference evidence="1 2" key="1">
    <citation type="journal article" date="2018" name="Appl. Microbiol. Biotechnol.">
        <title>Co-cultivation of the strictly anaerobic methanogen Methanosarcina barkeri with aerobic methanotrophs in an oxygen-limited membrane bioreactor.</title>
        <authorList>
            <person name="In 't Zandt M.H."/>
            <person name="van den Bosch T.J.M."/>
            <person name="Rijkers R."/>
            <person name="van Kessel M.A.H.J."/>
            <person name="Jetten M.S.M."/>
            <person name="Welte C.U."/>
        </authorList>
    </citation>
    <scope>NUCLEOTIDE SEQUENCE [LARGE SCALE GENOMIC DNA]</scope>
    <source>
        <strain evidence="1 2">DSM 17706</strain>
    </source>
</reference>
<accession>A0A2U1SQA5</accession>
<proteinExistence type="predicted"/>
<evidence type="ECO:0000313" key="1">
    <source>
        <dbReference type="EMBL" id="PWB93797.1"/>
    </source>
</evidence>
<dbReference type="RefSeq" id="WP_108917321.1">
    <property type="nucleotide sequence ID" value="NZ_BGJY01000001.1"/>
</dbReference>
<dbReference type="GO" id="GO:0016787">
    <property type="term" value="F:hydrolase activity"/>
    <property type="evidence" value="ECO:0007669"/>
    <property type="project" value="UniProtKB-KW"/>
</dbReference>
<protein>
    <submittedName>
        <fullName evidence="1">NUDIX hydrolase</fullName>
    </submittedName>
</protein>
<dbReference type="Gene3D" id="3.90.79.10">
    <property type="entry name" value="Nucleoside Triphosphate Pyrophosphohydrolase"/>
    <property type="match status" value="1"/>
</dbReference>
<sequence length="235" mass="25771">MSGEVEIVGVSALHCVLEPHDWAFDRLRGAEIDAHWAERRAAVPALYDGPVLLAHSVSRGETALGVKFFETRFSRFLAWRDFGFPDAGVYNCFSMPALRSADGAFLLGEMGADHSAAGAIYFPAGTPDPSDLRDGMVDLEANLLRELEEETGIAPQEARLSPDWTIVYAGPRVACMRIAQSPLSAAELETRVSSYIASQKKPELAGVRMVARRAELAEPRMLGFIRRFLEPLLPP</sequence>
<dbReference type="AlphaFoldDB" id="A0A2U1SQA5"/>
<gene>
    <name evidence="1" type="ORF">C5689_10995</name>
</gene>
<evidence type="ECO:0000313" key="2">
    <source>
        <dbReference type="Proteomes" id="UP000245137"/>
    </source>
</evidence>
<dbReference type="Proteomes" id="UP000245137">
    <property type="component" value="Unassembled WGS sequence"/>
</dbReference>
<dbReference type="OrthoDB" id="9806849at2"/>
<dbReference type="SUPFAM" id="SSF55811">
    <property type="entry name" value="Nudix"/>
    <property type="match status" value="1"/>
</dbReference>
<dbReference type="EMBL" id="PUIV01000015">
    <property type="protein sequence ID" value="PWB93797.1"/>
    <property type="molecule type" value="Genomic_DNA"/>
</dbReference>
<organism evidence="1 2">
    <name type="scientific">Methylosinus sporium</name>
    <dbReference type="NCBI Taxonomy" id="428"/>
    <lineage>
        <taxon>Bacteria</taxon>
        <taxon>Pseudomonadati</taxon>
        <taxon>Pseudomonadota</taxon>
        <taxon>Alphaproteobacteria</taxon>
        <taxon>Hyphomicrobiales</taxon>
        <taxon>Methylocystaceae</taxon>
        <taxon>Methylosinus</taxon>
    </lineage>
</organism>
<dbReference type="InterPro" id="IPR015797">
    <property type="entry name" value="NUDIX_hydrolase-like_dom_sf"/>
</dbReference>
<comment type="caution">
    <text evidence="1">The sequence shown here is derived from an EMBL/GenBank/DDBJ whole genome shotgun (WGS) entry which is preliminary data.</text>
</comment>
<keyword evidence="1" id="KW-0378">Hydrolase</keyword>
<keyword evidence="2" id="KW-1185">Reference proteome</keyword>
<name>A0A2U1SQA5_METSR</name>